<feature type="compositionally biased region" description="Basic and acidic residues" evidence="3">
    <location>
        <begin position="303"/>
        <end position="315"/>
    </location>
</feature>
<dbReference type="Proteomes" id="UP000033647">
    <property type="component" value="Unassembled WGS sequence"/>
</dbReference>
<keyword evidence="2" id="KW-0843">Virulence</keyword>
<accession>A0A0F4GB50</accession>
<gene>
    <name evidence="4" type="ORF">TI39_contig4205g00007</name>
</gene>
<organism evidence="4 5">
    <name type="scientific">Zymoseptoria brevis</name>
    <dbReference type="NCBI Taxonomy" id="1047168"/>
    <lineage>
        <taxon>Eukaryota</taxon>
        <taxon>Fungi</taxon>
        <taxon>Dikarya</taxon>
        <taxon>Ascomycota</taxon>
        <taxon>Pezizomycotina</taxon>
        <taxon>Dothideomycetes</taxon>
        <taxon>Dothideomycetidae</taxon>
        <taxon>Mycosphaerellales</taxon>
        <taxon>Mycosphaerellaceae</taxon>
        <taxon>Zymoseptoria</taxon>
    </lineage>
</organism>
<dbReference type="AlphaFoldDB" id="A0A0F4GB50"/>
<evidence type="ECO:0000256" key="3">
    <source>
        <dbReference type="SAM" id="MobiDB-lite"/>
    </source>
</evidence>
<name>A0A0F4GB50_9PEZI</name>
<feature type="region of interest" description="Disordered" evidence="3">
    <location>
        <begin position="1"/>
        <end position="31"/>
    </location>
</feature>
<feature type="region of interest" description="Disordered" evidence="3">
    <location>
        <begin position="286"/>
        <end position="321"/>
    </location>
</feature>
<keyword evidence="4" id="KW-0413">Isomerase</keyword>
<evidence type="ECO:0000256" key="2">
    <source>
        <dbReference type="ARBA" id="ARBA00023026"/>
    </source>
</evidence>
<dbReference type="InterPro" id="IPR001753">
    <property type="entry name" value="Enoyl-CoA_hydra/iso"/>
</dbReference>
<dbReference type="GO" id="GO:0016853">
    <property type="term" value="F:isomerase activity"/>
    <property type="evidence" value="ECO:0007669"/>
    <property type="project" value="UniProtKB-KW"/>
</dbReference>
<dbReference type="OrthoDB" id="2018133at2759"/>
<proteinExistence type="inferred from homology"/>
<reference evidence="4 5" key="1">
    <citation type="submission" date="2015-03" db="EMBL/GenBank/DDBJ databases">
        <title>RNA-seq based gene annotation and comparative genomics of four Zymoseptoria species reveal species-specific pathogenicity related genes and transposable element activity.</title>
        <authorList>
            <person name="Grandaubert J."/>
            <person name="Bhattacharyya A."/>
            <person name="Stukenbrock E.H."/>
        </authorList>
    </citation>
    <scope>NUCLEOTIDE SEQUENCE [LARGE SCALE GENOMIC DNA]</scope>
    <source>
        <strain evidence="4 5">Zb18110</strain>
    </source>
</reference>
<evidence type="ECO:0000313" key="4">
    <source>
        <dbReference type="EMBL" id="KJX94237.1"/>
    </source>
</evidence>
<dbReference type="Pfam" id="PF00378">
    <property type="entry name" value="ECH_1"/>
    <property type="match status" value="1"/>
</dbReference>
<protein>
    <submittedName>
        <fullName evidence="4">Enoyl-CoA hydratase/isomerase like protein</fullName>
    </submittedName>
</protein>
<dbReference type="InterPro" id="IPR051053">
    <property type="entry name" value="ECH/Chromodomain_protein"/>
</dbReference>
<dbReference type="SUPFAM" id="SSF52096">
    <property type="entry name" value="ClpP/crotonase"/>
    <property type="match status" value="1"/>
</dbReference>
<dbReference type="InterPro" id="IPR029045">
    <property type="entry name" value="ClpP/crotonase-like_dom_sf"/>
</dbReference>
<dbReference type="EMBL" id="LAFY01004164">
    <property type="protein sequence ID" value="KJX94237.1"/>
    <property type="molecule type" value="Genomic_DNA"/>
</dbReference>
<dbReference type="Gene3D" id="3.90.226.10">
    <property type="entry name" value="2-enoyl-CoA Hydratase, Chain A, domain 1"/>
    <property type="match status" value="1"/>
</dbReference>
<keyword evidence="5" id="KW-1185">Reference proteome</keyword>
<dbReference type="PANTHER" id="PTHR43684:SF4">
    <property type="entry name" value="ENOYL-COA HYDRATASE_ISOMERASE FAMILY PROTEIN (AFU_ORTHOLOGUE AFUA_1G01890)"/>
    <property type="match status" value="1"/>
</dbReference>
<dbReference type="CDD" id="cd06558">
    <property type="entry name" value="crotonase-like"/>
    <property type="match status" value="1"/>
</dbReference>
<evidence type="ECO:0000256" key="1">
    <source>
        <dbReference type="ARBA" id="ARBA00005254"/>
    </source>
</evidence>
<feature type="compositionally biased region" description="Polar residues" evidence="3">
    <location>
        <begin position="1"/>
        <end position="20"/>
    </location>
</feature>
<dbReference type="PANTHER" id="PTHR43684">
    <property type="match status" value="1"/>
</dbReference>
<comment type="similarity">
    <text evidence="1">Belongs to the enoyl-CoA hydratase/isomerase family.</text>
</comment>
<sequence>MSNGQPIPTPLPSSYTNSPYTEIKISHHPADSPDPTPILICTLYRPAENNAFTDIMTDEIEHFFGLASIDDRVKAVVLTGQGKFFCPGQDLKQGFRLTGNGKNETEKNHRDGGGRASLAINSCTKPTIAAINGHAVGVGITMTLPCTIRVVWSGAKIGFVFSQRGVIAEACSSFFLPRLIGTSRALQLAITGSVYPANHKAFDGLFSDLVDRQQDVLPRALEVAELLAEKTSTVSTFMIREMFYRGVGSAEEAHLLESRVMANLRESSDNQEAVDAFMQKRPAKFTGSMQSDYPPAYPWFSRVDTKNRPRADPRTNAKPKL</sequence>
<comment type="caution">
    <text evidence="4">The sequence shown here is derived from an EMBL/GenBank/DDBJ whole genome shotgun (WGS) entry which is preliminary data.</text>
</comment>
<evidence type="ECO:0000313" key="5">
    <source>
        <dbReference type="Proteomes" id="UP000033647"/>
    </source>
</evidence>
<dbReference type="STRING" id="1047168.A0A0F4GB50"/>